<dbReference type="Gene3D" id="3.30.930.10">
    <property type="entry name" value="Bira Bifunctional Protein, Domain 2"/>
    <property type="match status" value="1"/>
</dbReference>
<feature type="binding site" evidence="1">
    <location>
        <begin position="67"/>
        <end position="69"/>
    </location>
    <ligand>
        <name>L-histidine</name>
        <dbReference type="ChEBI" id="CHEBI:57595"/>
    </ligand>
</feature>
<dbReference type="OrthoDB" id="9797914at2"/>
<dbReference type="Proteomes" id="UP000231516">
    <property type="component" value="Unassembled WGS sequence"/>
</dbReference>
<proteinExistence type="predicted"/>
<evidence type="ECO:0000256" key="1">
    <source>
        <dbReference type="PIRSR" id="PIRSR001549-1"/>
    </source>
</evidence>
<dbReference type="GO" id="GO:0003723">
    <property type="term" value="F:RNA binding"/>
    <property type="evidence" value="ECO:0007669"/>
    <property type="project" value="TreeGrafter"/>
</dbReference>
<accession>A0A2G5KAG3</accession>
<evidence type="ECO:0000259" key="2">
    <source>
        <dbReference type="Pfam" id="PF13393"/>
    </source>
</evidence>
<keyword evidence="4" id="KW-1185">Reference proteome</keyword>
<feature type="binding site" evidence="1">
    <location>
        <position position="112"/>
    </location>
    <ligand>
        <name>L-histidine</name>
        <dbReference type="ChEBI" id="CHEBI:57595"/>
    </ligand>
</feature>
<name>A0A2G5KAG3_9RHOB</name>
<dbReference type="GO" id="GO:0005829">
    <property type="term" value="C:cytosol"/>
    <property type="evidence" value="ECO:0007669"/>
    <property type="project" value="TreeGrafter"/>
</dbReference>
<protein>
    <submittedName>
        <fullName evidence="3">ATP phosphoribosyltransferase regulatory subunit</fullName>
    </submittedName>
</protein>
<comment type="caution">
    <text evidence="3">The sequence shown here is derived from an EMBL/GenBank/DDBJ whole genome shotgun (WGS) entry which is preliminary data.</text>
</comment>
<gene>
    <name evidence="3" type="ORF">BFP76_13700</name>
</gene>
<dbReference type="SUPFAM" id="SSF55681">
    <property type="entry name" value="Class II aaRS and biotin synthetases"/>
    <property type="match status" value="1"/>
</dbReference>
<sequence length="361" mass="39176">MLNDNRAAIREQAATLETAFRNAGALHVESDALLPADTLLDLYGEDIRARAYVTQDPVLGERMLRPDFTVPIVERHMSEGAEPARYCYNGSVWRKQDAGSQKASEFIQVGFELFDRTDPAVADAEVFALFREILPDDLTVGTGDIGILRAAIAGLTTSDKRRAALLRHSWRPTRFRQLLDRFGGKTTPIASRVELIKAAKADGIDTLIKSSGKFLGLRSKAEVHTRIESLINDVDEPNLPSGELAVIEAILNLDCTATQAVEKLRELQSDLPAIAGAIAVFETRLAALSKHGVDVNTLAFEGSYGLTSMEYYDGFVFGFQRGEQVIASGGRYDALTSVLGNGRDIAAVGGVIRPDLLLGVA</sequence>
<dbReference type="RefSeq" id="WP_099591771.1">
    <property type="nucleotide sequence ID" value="NZ_MDGM01000007.1"/>
</dbReference>
<feature type="binding site" evidence="1">
    <location>
        <position position="94"/>
    </location>
    <ligand>
        <name>L-histidine</name>
        <dbReference type="ChEBI" id="CHEBI:57595"/>
    </ligand>
</feature>
<dbReference type="PANTHER" id="PTHR11476">
    <property type="entry name" value="HISTIDYL-TRNA SYNTHETASE"/>
    <property type="match status" value="1"/>
</dbReference>
<dbReference type="GO" id="GO:0006427">
    <property type="term" value="P:histidyl-tRNA aminoacylation"/>
    <property type="evidence" value="ECO:0007669"/>
    <property type="project" value="TreeGrafter"/>
</dbReference>
<dbReference type="EMBL" id="MDGM01000007">
    <property type="protein sequence ID" value="PIB26023.1"/>
    <property type="molecule type" value="Genomic_DNA"/>
</dbReference>
<keyword evidence="3" id="KW-0328">Glycosyltransferase</keyword>
<reference evidence="3 4" key="1">
    <citation type="submission" date="2016-08" db="EMBL/GenBank/DDBJ databases">
        <title>Draft genome of Amylibacter sp. strain 4G11.</title>
        <authorList>
            <person name="Wong S.-K."/>
            <person name="Hamasaki K."/>
            <person name="Yoshizawa S."/>
        </authorList>
    </citation>
    <scope>NUCLEOTIDE SEQUENCE [LARGE SCALE GENOMIC DNA]</scope>
    <source>
        <strain evidence="3 4">4G11</strain>
    </source>
</reference>
<dbReference type="Pfam" id="PF13393">
    <property type="entry name" value="tRNA-synt_His"/>
    <property type="match status" value="2"/>
</dbReference>
<dbReference type="InterPro" id="IPR045864">
    <property type="entry name" value="aa-tRNA-synth_II/BPL/LPL"/>
</dbReference>
<dbReference type="InterPro" id="IPR004516">
    <property type="entry name" value="HisRS/HisZ"/>
</dbReference>
<dbReference type="PANTHER" id="PTHR11476:SF7">
    <property type="entry name" value="HISTIDINE--TRNA LIGASE"/>
    <property type="match status" value="1"/>
</dbReference>
<dbReference type="GO" id="GO:0004821">
    <property type="term" value="F:histidine-tRNA ligase activity"/>
    <property type="evidence" value="ECO:0007669"/>
    <property type="project" value="TreeGrafter"/>
</dbReference>
<keyword evidence="3" id="KW-0808">Transferase</keyword>
<evidence type="ECO:0000313" key="4">
    <source>
        <dbReference type="Proteomes" id="UP000231516"/>
    </source>
</evidence>
<feature type="domain" description="Class II Histidinyl-tRNA synthetase (HisRS)-like catalytic core" evidence="2">
    <location>
        <begin position="236"/>
        <end position="350"/>
    </location>
</feature>
<organism evidence="3 4">
    <name type="scientific">Paramylibacter kogurei</name>
    <dbReference type="NCBI Taxonomy" id="1889778"/>
    <lineage>
        <taxon>Bacteria</taxon>
        <taxon>Pseudomonadati</taxon>
        <taxon>Pseudomonadota</taxon>
        <taxon>Alphaproteobacteria</taxon>
        <taxon>Rhodobacterales</taxon>
        <taxon>Paracoccaceae</taxon>
        <taxon>Paramylibacter</taxon>
    </lineage>
</organism>
<dbReference type="InterPro" id="IPR041715">
    <property type="entry name" value="HisRS-like_core"/>
</dbReference>
<feature type="binding site" evidence="1">
    <location>
        <begin position="311"/>
        <end position="312"/>
    </location>
    <ligand>
        <name>L-histidine</name>
        <dbReference type="ChEBI" id="CHEBI:57595"/>
    </ligand>
</feature>
<dbReference type="GO" id="GO:0016757">
    <property type="term" value="F:glycosyltransferase activity"/>
    <property type="evidence" value="ECO:0007669"/>
    <property type="project" value="UniProtKB-KW"/>
</dbReference>
<dbReference type="PIRSF" id="PIRSF001549">
    <property type="entry name" value="His-tRNA_synth"/>
    <property type="match status" value="1"/>
</dbReference>
<dbReference type="AlphaFoldDB" id="A0A2G5KAG3"/>
<dbReference type="NCBIfam" id="NF008952">
    <property type="entry name" value="PRK12295.1-5"/>
    <property type="match status" value="1"/>
</dbReference>
<feature type="binding site" evidence="1">
    <location>
        <position position="108"/>
    </location>
    <ligand>
        <name>L-histidine</name>
        <dbReference type="ChEBI" id="CHEBI:57595"/>
    </ligand>
</feature>
<evidence type="ECO:0000313" key="3">
    <source>
        <dbReference type="EMBL" id="PIB26023.1"/>
    </source>
</evidence>
<feature type="domain" description="Class II Histidinyl-tRNA synthetase (HisRS)-like catalytic core" evidence="2">
    <location>
        <begin position="5"/>
        <end position="168"/>
    </location>
</feature>